<dbReference type="CDD" id="cd08830">
    <property type="entry name" value="ArfGap_ArfGap1"/>
    <property type="match status" value="1"/>
</dbReference>
<sequence>MSSQSRLRQLRKAKGNTKCFDCQSPNPDWASLSYGIFICVSCAGAHRGLGTHLSKVRSCSLDNWTEKQIKTVELGGNSKARAFLGPMTGSREDFYSSDKAGSYRDIISQKVSSSSDVKERRTPISVPAPSKPVISKPSPAMTPKITSPKPTTSSKPSAKPKLKTTKPSPSRVYEYPQPFFSGVEEDLDDDDFASFGKKEPSHSYSKKSSISHRDEEDSYPEADGRSATETRCSRPKKPSPSSEDGSSKGKAFVDGAKKFFSSVWGGIKEQYLSCWLRDCQSHFSFVPITLYNCPSSGVSMEIAVSYQRFNHMENFTFYNKTEYIFGKDRLSELVARIKKDDRKKIMLHYGGGSIKRNGIFDAVTKELVKNGIEFVEAGGVEPNPTVEFIRVCRSRFHAEECDSILAIGGGSVIDSTKLLCLAVKMPDSKDPWEIMESKYFPTEAVPFYTVLTISATASEQNFGFVISNLAKDLKWNAGFPDLCYPTATLVDPSYQRTVPRHHIAHGAVDALVHTLDTYFGSYSDVDDKTSKIALAPAAIMEGVFSGIVEAGDKILSAPVDSFDYYDRADLAWLASVGLNGIIQAGTRSGGDWTGVFSGIVEAGDKILSAPVDSFDYYDRADLAWLASVGLNGIIQAGTRSGGDWTVHQIEHSCSAVIHKMTHAAGLAVITPSWLRFVDKHAPTKGARMILDRFLKKCLGVETVEDGIKKWRAMLKRWGLAVEMGELIKNLGWTKGKDQFVKEVVEAFMKRPYSVMFPAIDAKMTEELVRGSFEDL</sequence>
<dbReference type="EMBL" id="BQXS01012765">
    <property type="protein sequence ID" value="GKT27747.1"/>
    <property type="molecule type" value="Genomic_DNA"/>
</dbReference>
<comment type="caution">
    <text evidence="5">The sequence shown here is derived from an EMBL/GenBank/DDBJ whole genome shotgun (WGS) entry which is preliminary data.</text>
</comment>
<dbReference type="Gene3D" id="1.20.1090.10">
    <property type="entry name" value="Dehydroquinate synthase-like - alpha domain"/>
    <property type="match status" value="1"/>
</dbReference>
<dbReference type="PROSITE" id="PS50115">
    <property type="entry name" value="ARFGAP"/>
    <property type="match status" value="1"/>
</dbReference>
<dbReference type="SMART" id="SM00105">
    <property type="entry name" value="ArfGap"/>
    <property type="match status" value="1"/>
</dbReference>
<dbReference type="CDD" id="cd08187">
    <property type="entry name" value="BDH"/>
    <property type="match status" value="1"/>
</dbReference>
<gene>
    <name evidence="5" type="ORF">ADUPG1_014002</name>
</gene>
<feature type="compositionally biased region" description="Basic and acidic residues" evidence="3">
    <location>
        <begin position="222"/>
        <end position="232"/>
    </location>
</feature>
<reference evidence="5" key="1">
    <citation type="submission" date="2022-03" db="EMBL/GenBank/DDBJ databases">
        <title>Draft genome sequence of Aduncisulcus paluster, a free-living microaerophilic Fornicata.</title>
        <authorList>
            <person name="Yuyama I."/>
            <person name="Kume K."/>
            <person name="Tamura T."/>
            <person name="Inagaki Y."/>
            <person name="Hashimoto T."/>
        </authorList>
    </citation>
    <scope>NUCLEOTIDE SEQUENCE</scope>
    <source>
        <strain evidence="5">NY0171</strain>
    </source>
</reference>
<name>A0ABQ5K723_9EUKA</name>
<dbReference type="InterPro" id="IPR038508">
    <property type="entry name" value="ArfGAP_dom_sf"/>
</dbReference>
<feature type="region of interest" description="Disordered" evidence="3">
    <location>
        <begin position="191"/>
        <end position="249"/>
    </location>
</feature>
<evidence type="ECO:0000256" key="1">
    <source>
        <dbReference type="ARBA" id="ARBA00023002"/>
    </source>
</evidence>
<keyword evidence="1" id="KW-0560">Oxidoreductase</keyword>
<evidence type="ECO:0000256" key="3">
    <source>
        <dbReference type="SAM" id="MobiDB-lite"/>
    </source>
</evidence>
<dbReference type="InterPro" id="IPR001164">
    <property type="entry name" value="ArfGAP_dom"/>
</dbReference>
<evidence type="ECO:0000259" key="4">
    <source>
        <dbReference type="PROSITE" id="PS50115"/>
    </source>
</evidence>
<feature type="compositionally biased region" description="Low complexity" evidence="3">
    <location>
        <begin position="142"/>
        <end position="157"/>
    </location>
</feature>
<dbReference type="InterPro" id="IPR037278">
    <property type="entry name" value="ARFGAP/RecO"/>
</dbReference>
<dbReference type="SUPFAM" id="SSF56796">
    <property type="entry name" value="Dehydroquinate synthase-like"/>
    <property type="match status" value="2"/>
</dbReference>
<dbReference type="Gene3D" id="3.40.50.1970">
    <property type="match status" value="1"/>
</dbReference>
<organism evidence="5 6">
    <name type="scientific">Aduncisulcus paluster</name>
    <dbReference type="NCBI Taxonomy" id="2918883"/>
    <lineage>
        <taxon>Eukaryota</taxon>
        <taxon>Metamonada</taxon>
        <taxon>Carpediemonas-like organisms</taxon>
        <taxon>Aduncisulcus</taxon>
    </lineage>
</organism>
<dbReference type="SUPFAM" id="SSF57863">
    <property type="entry name" value="ArfGap/RecO-like zinc finger"/>
    <property type="match status" value="1"/>
</dbReference>
<evidence type="ECO:0000313" key="6">
    <source>
        <dbReference type="Proteomes" id="UP001057375"/>
    </source>
</evidence>
<feature type="region of interest" description="Disordered" evidence="3">
    <location>
        <begin position="109"/>
        <end position="176"/>
    </location>
</feature>
<keyword evidence="2" id="KW-0862">Zinc</keyword>
<dbReference type="Pfam" id="PF00465">
    <property type="entry name" value="Fe-ADH"/>
    <property type="match status" value="1"/>
</dbReference>
<keyword evidence="2" id="KW-0863">Zinc-finger</keyword>
<dbReference type="PANTHER" id="PTHR43633:SF1">
    <property type="entry name" value="ALCOHOL DEHYDROGENASE YQHD"/>
    <property type="match status" value="1"/>
</dbReference>
<dbReference type="InterPro" id="IPR044731">
    <property type="entry name" value="BDH-like"/>
</dbReference>
<dbReference type="Pfam" id="PF01412">
    <property type="entry name" value="ArfGap"/>
    <property type="match status" value="1"/>
</dbReference>
<evidence type="ECO:0000256" key="2">
    <source>
        <dbReference type="PROSITE-ProRule" id="PRU00288"/>
    </source>
</evidence>
<evidence type="ECO:0000313" key="5">
    <source>
        <dbReference type="EMBL" id="GKT27747.1"/>
    </source>
</evidence>
<dbReference type="Gene3D" id="1.10.220.150">
    <property type="entry name" value="Arf GTPase activating protein"/>
    <property type="match status" value="1"/>
</dbReference>
<protein>
    <submittedName>
        <fullName evidence="5">Butanol dehydrogenase-like protein</fullName>
    </submittedName>
</protein>
<keyword evidence="2" id="KW-0479">Metal-binding</keyword>
<keyword evidence="6" id="KW-1185">Reference proteome</keyword>
<dbReference type="InterPro" id="IPR001670">
    <property type="entry name" value="ADH_Fe/GldA"/>
</dbReference>
<dbReference type="PRINTS" id="PR00405">
    <property type="entry name" value="REVINTRACTNG"/>
</dbReference>
<dbReference type="PANTHER" id="PTHR43633">
    <property type="entry name" value="ALCOHOL DEHYDROGENASE YQHD"/>
    <property type="match status" value="1"/>
</dbReference>
<proteinExistence type="predicted"/>
<dbReference type="Proteomes" id="UP001057375">
    <property type="component" value="Unassembled WGS sequence"/>
</dbReference>
<accession>A0ABQ5K723</accession>
<feature type="domain" description="Arf-GAP" evidence="4">
    <location>
        <begin position="4"/>
        <end position="84"/>
    </location>
</feature>